<accession>A0A8T2ZJ89</accession>
<gene>
    <name evidence="1" type="ORF">H0E87_005364</name>
</gene>
<evidence type="ECO:0000313" key="2">
    <source>
        <dbReference type="Proteomes" id="UP000807159"/>
    </source>
</evidence>
<reference evidence="1" key="1">
    <citation type="journal article" date="2021" name="J. Hered.">
        <title>Genome Assembly of Salicaceae Populus deltoides (Eastern Cottonwood) I-69 Based on Nanopore Sequencing and Hi-C Technologies.</title>
        <authorList>
            <person name="Bai S."/>
            <person name="Wu H."/>
            <person name="Zhang J."/>
            <person name="Pan Z."/>
            <person name="Zhao W."/>
            <person name="Li Z."/>
            <person name="Tong C."/>
        </authorList>
    </citation>
    <scope>NUCLEOTIDE SEQUENCE</scope>
    <source>
        <tissue evidence="1">Leaf</tissue>
    </source>
</reference>
<dbReference type="AlphaFoldDB" id="A0A8T2ZJ89"/>
<comment type="caution">
    <text evidence="1">The sequence shown here is derived from an EMBL/GenBank/DDBJ whole genome shotgun (WGS) entry which is preliminary data.</text>
</comment>
<dbReference type="Proteomes" id="UP000807159">
    <property type="component" value="Chromosome 2"/>
</dbReference>
<feature type="non-terminal residue" evidence="1">
    <location>
        <position position="1"/>
    </location>
</feature>
<organism evidence="1 2">
    <name type="scientific">Populus deltoides</name>
    <name type="common">Eastern poplar</name>
    <name type="synonym">Eastern cottonwood</name>
    <dbReference type="NCBI Taxonomy" id="3696"/>
    <lineage>
        <taxon>Eukaryota</taxon>
        <taxon>Viridiplantae</taxon>
        <taxon>Streptophyta</taxon>
        <taxon>Embryophyta</taxon>
        <taxon>Tracheophyta</taxon>
        <taxon>Spermatophyta</taxon>
        <taxon>Magnoliopsida</taxon>
        <taxon>eudicotyledons</taxon>
        <taxon>Gunneridae</taxon>
        <taxon>Pentapetalae</taxon>
        <taxon>rosids</taxon>
        <taxon>fabids</taxon>
        <taxon>Malpighiales</taxon>
        <taxon>Salicaceae</taxon>
        <taxon>Saliceae</taxon>
        <taxon>Populus</taxon>
    </lineage>
</organism>
<keyword evidence="2" id="KW-1185">Reference proteome</keyword>
<feature type="non-terminal residue" evidence="1">
    <location>
        <position position="55"/>
    </location>
</feature>
<proteinExistence type="predicted"/>
<protein>
    <submittedName>
        <fullName evidence="1">Uncharacterized protein</fullName>
    </submittedName>
</protein>
<evidence type="ECO:0000313" key="1">
    <source>
        <dbReference type="EMBL" id="KAH8517398.1"/>
    </source>
</evidence>
<sequence>LGHCLLHQVNHQLLLRLDLKRFKGPLVMLHHPQACREVTGFQEWLSLLAASGFLK</sequence>
<dbReference type="EMBL" id="JACEGQ020000002">
    <property type="protein sequence ID" value="KAH8517398.1"/>
    <property type="molecule type" value="Genomic_DNA"/>
</dbReference>
<name>A0A8T2ZJ89_POPDE</name>